<dbReference type="AlphaFoldDB" id="A0A8J8Q7I3"/>
<accession>A0A8J8Q7I3</accession>
<comment type="caution">
    <text evidence="1">The sequence shown here is derived from an EMBL/GenBank/DDBJ whole genome shotgun (WGS) entry which is preliminary data.</text>
</comment>
<organism evidence="1 2">
    <name type="scientific">Natronococcus pandeyae</name>
    <dbReference type="NCBI Taxonomy" id="2055836"/>
    <lineage>
        <taxon>Archaea</taxon>
        <taxon>Methanobacteriati</taxon>
        <taxon>Methanobacteriota</taxon>
        <taxon>Stenosarchaea group</taxon>
        <taxon>Halobacteria</taxon>
        <taxon>Halobacteriales</taxon>
        <taxon>Natrialbaceae</taxon>
        <taxon>Natronococcus</taxon>
    </lineage>
</organism>
<reference evidence="1" key="1">
    <citation type="submission" date="2017-11" db="EMBL/GenBank/DDBJ databases">
        <authorList>
            <person name="Kajale S.C."/>
            <person name="Sharma A."/>
        </authorList>
    </citation>
    <scope>NUCLEOTIDE SEQUENCE</scope>
    <source>
        <strain evidence="1">LS1_42</strain>
    </source>
</reference>
<evidence type="ECO:0000313" key="2">
    <source>
        <dbReference type="Proteomes" id="UP000766904"/>
    </source>
</evidence>
<dbReference type="InterPro" id="IPR006311">
    <property type="entry name" value="TAT_signal"/>
</dbReference>
<gene>
    <name evidence="1" type="ORF">CV102_00560</name>
</gene>
<keyword evidence="2" id="KW-1185">Reference proteome</keyword>
<dbReference type="PROSITE" id="PS51318">
    <property type="entry name" value="TAT"/>
    <property type="match status" value="1"/>
</dbReference>
<dbReference type="Proteomes" id="UP000766904">
    <property type="component" value="Unassembled WGS sequence"/>
</dbReference>
<evidence type="ECO:0000313" key="1">
    <source>
        <dbReference type="EMBL" id="TYL40108.1"/>
    </source>
</evidence>
<sequence length="197" mass="20592">MTDEDITNDDRRTVLKTLAATGLAGAGIAGASGSAAAQGQGKGQGQGGSNFRRLRFDVERAGTFDTGEYEENVPSAFTPGEDATFDGELVLEDIEQNDADELVASGRLRGTLSSNPTEQINETFEVVLGLLEDVLGILSPDEVGECPILELVIEPIFLDLLGLQLTTETIDIDLTAVAGQGNLLGNLLCAVAGLLDP</sequence>
<name>A0A8J8Q7I3_9EURY</name>
<dbReference type="EMBL" id="PHNJ01000001">
    <property type="protein sequence ID" value="TYL40108.1"/>
    <property type="molecule type" value="Genomic_DNA"/>
</dbReference>
<dbReference type="OrthoDB" id="351142at2157"/>
<dbReference type="RefSeq" id="WP_148855760.1">
    <property type="nucleotide sequence ID" value="NZ_PHNJ01000001.1"/>
</dbReference>
<protein>
    <submittedName>
        <fullName evidence="1">Uncharacterized protein</fullName>
    </submittedName>
</protein>
<proteinExistence type="predicted"/>